<evidence type="ECO:0000256" key="5">
    <source>
        <dbReference type="ARBA" id="ARBA00023136"/>
    </source>
</evidence>
<accession>A0A2Z5JFQ2</accession>
<dbReference type="EMBL" id="CP027306">
    <property type="protein sequence ID" value="AXE79170.1"/>
    <property type="molecule type" value="Genomic_DNA"/>
</dbReference>
<dbReference type="PANTHER" id="PTHR30572">
    <property type="entry name" value="MEMBRANE COMPONENT OF TRANSPORTER-RELATED"/>
    <property type="match status" value="1"/>
</dbReference>
<comment type="similarity">
    <text evidence="6">Belongs to the ABC-4 integral membrane protein family.</text>
</comment>
<dbReference type="InterPro" id="IPR050250">
    <property type="entry name" value="Macrolide_Exporter_MacB"/>
</dbReference>
<reference evidence="9 10" key="1">
    <citation type="journal article" date="2018" name="Front. Microbiol.">
        <title>Genome Sequencing of Streptomyces atratus SCSIOZH16 and Activation Production of Nocardamine via Metabolic Engineering.</title>
        <authorList>
            <person name="Li Y."/>
            <person name="Zhang C."/>
            <person name="Liu C."/>
            <person name="Ju J."/>
            <person name="Ma J."/>
        </authorList>
    </citation>
    <scope>NUCLEOTIDE SEQUENCE [LARGE SCALE GENOMIC DNA]</scope>
    <source>
        <strain evidence="9 10">SCSIO_ZH16</strain>
    </source>
</reference>
<sequence>MVGQGDRPDHGQSQPGTVAAVFPTALERFEEGGEFVRVQHRAGVADLDEGKASDGAGGHGRRTVTMVVPHRVGQQVQCDLPQQRGVARYRGGRWIGGDPDARRGVTAPGERVRLGGQWFVVTGILAPNELAPELGTAARVGWPQATARLGADGTAAMVYLRAHPERVPDVQTVAGATADPGNPSTVAVSRPSDLYTARAETKNSLTGLVLALATVALLVGGVGIANTMVVGVMERRGEVGLRRALGARGGQIAVQFLIEAVLMGLIGGVGGLFLGGLAVYGYALAQGWPASIPLYTVLAGPLVSVLVAAVAGIYPALRAARVSPTDALRSA</sequence>
<dbReference type="PANTHER" id="PTHR30572:SF4">
    <property type="entry name" value="ABC TRANSPORTER PERMEASE YTRF"/>
    <property type="match status" value="1"/>
</dbReference>
<keyword evidence="5 7" id="KW-0472">Membrane</keyword>
<feature type="transmembrane region" description="Helical" evidence="7">
    <location>
        <begin position="208"/>
        <end position="233"/>
    </location>
</feature>
<dbReference type="Pfam" id="PF02687">
    <property type="entry name" value="FtsX"/>
    <property type="match status" value="1"/>
</dbReference>
<dbReference type="AlphaFoldDB" id="A0A2Z5JFQ2"/>
<keyword evidence="2" id="KW-1003">Cell membrane</keyword>
<dbReference type="GO" id="GO:0022857">
    <property type="term" value="F:transmembrane transporter activity"/>
    <property type="evidence" value="ECO:0007669"/>
    <property type="project" value="TreeGrafter"/>
</dbReference>
<proteinExistence type="inferred from homology"/>
<comment type="subcellular location">
    <subcellularLocation>
        <location evidence="1">Cell membrane</location>
        <topology evidence="1">Multi-pass membrane protein</topology>
    </subcellularLocation>
</comment>
<evidence type="ECO:0000256" key="2">
    <source>
        <dbReference type="ARBA" id="ARBA00022475"/>
    </source>
</evidence>
<organism evidence="9 10">
    <name type="scientific">Streptomyces atratus</name>
    <dbReference type="NCBI Taxonomy" id="1893"/>
    <lineage>
        <taxon>Bacteria</taxon>
        <taxon>Bacillati</taxon>
        <taxon>Actinomycetota</taxon>
        <taxon>Actinomycetes</taxon>
        <taxon>Kitasatosporales</taxon>
        <taxon>Streptomycetaceae</taxon>
        <taxon>Streptomyces</taxon>
    </lineage>
</organism>
<evidence type="ECO:0000256" key="3">
    <source>
        <dbReference type="ARBA" id="ARBA00022692"/>
    </source>
</evidence>
<dbReference type="InterPro" id="IPR003838">
    <property type="entry name" value="ABC3_permease_C"/>
</dbReference>
<evidence type="ECO:0000256" key="7">
    <source>
        <dbReference type="SAM" id="Phobius"/>
    </source>
</evidence>
<keyword evidence="3 7" id="KW-0812">Transmembrane</keyword>
<evidence type="ECO:0000256" key="4">
    <source>
        <dbReference type="ARBA" id="ARBA00022989"/>
    </source>
</evidence>
<gene>
    <name evidence="9" type="ORF">C5746_22150</name>
</gene>
<keyword evidence="4 7" id="KW-1133">Transmembrane helix</keyword>
<feature type="transmembrane region" description="Helical" evidence="7">
    <location>
        <begin position="254"/>
        <end position="280"/>
    </location>
</feature>
<dbReference type="Proteomes" id="UP000252698">
    <property type="component" value="Chromosome"/>
</dbReference>
<dbReference type="KEGG" id="sata:C5746_22150"/>
<evidence type="ECO:0000313" key="9">
    <source>
        <dbReference type="EMBL" id="AXE79170.1"/>
    </source>
</evidence>
<evidence type="ECO:0000256" key="1">
    <source>
        <dbReference type="ARBA" id="ARBA00004651"/>
    </source>
</evidence>
<name>A0A2Z5JFQ2_STRAR</name>
<evidence type="ECO:0000259" key="8">
    <source>
        <dbReference type="Pfam" id="PF02687"/>
    </source>
</evidence>
<evidence type="ECO:0000313" key="10">
    <source>
        <dbReference type="Proteomes" id="UP000252698"/>
    </source>
</evidence>
<feature type="domain" description="ABC3 transporter permease C-terminal" evidence="8">
    <location>
        <begin position="211"/>
        <end position="324"/>
    </location>
</feature>
<evidence type="ECO:0000256" key="6">
    <source>
        <dbReference type="ARBA" id="ARBA00038076"/>
    </source>
</evidence>
<protein>
    <submittedName>
        <fullName evidence="9">ABC transporter permease</fullName>
    </submittedName>
</protein>
<feature type="transmembrane region" description="Helical" evidence="7">
    <location>
        <begin position="292"/>
        <end position="314"/>
    </location>
</feature>
<dbReference type="GO" id="GO:0005886">
    <property type="term" value="C:plasma membrane"/>
    <property type="evidence" value="ECO:0007669"/>
    <property type="project" value="UniProtKB-SubCell"/>
</dbReference>